<evidence type="ECO:0000259" key="3">
    <source>
        <dbReference type="PROSITE" id="PS50055"/>
    </source>
</evidence>
<dbReference type="EMBL" id="JYNV01000145">
    <property type="protein sequence ID" value="KZM24969.1"/>
    <property type="molecule type" value="Genomic_DNA"/>
</dbReference>
<dbReference type="InterPro" id="IPR000387">
    <property type="entry name" value="Tyr_Pase_dom"/>
</dbReference>
<evidence type="ECO:0000259" key="4">
    <source>
        <dbReference type="PROSITE" id="PS50056"/>
    </source>
</evidence>
<dbReference type="Proteomes" id="UP000076837">
    <property type="component" value="Unassembled WGS sequence"/>
</dbReference>
<dbReference type="PRINTS" id="PR00700">
    <property type="entry name" value="PRTYPHPHTASE"/>
</dbReference>
<evidence type="ECO:0000313" key="5">
    <source>
        <dbReference type="EMBL" id="KZM24969.1"/>
    </source>
</evidence>
<dbReference type="SMART" id="SM00404">
    <property type="entry name" value="PTPc_motif"/>
    <property type="match status" value="1"/>
</dbReference>
<dbReference type="PROSITE" id="PS50056">
    <property type="entry name" value="TYR_PHOSPHATASE_2"/>
    <property type="match status" value="1"/>
</dbReference>
<feature type="compositionally biased region" description="Low complexity" evidence="2">
    <location>
        <begin position="228"/>
        <end position="241"/>
    </location>
</feature>
<dbReference type="InterPro" id="IPR000242">
    <property type="entry name" value="PTP_cat"/>
</dbReference>
<dbReference type="PANTHER" id="PTHR19134">
    <property type="entry name" value="RECEPTOR-TYPE TYROSINE-PROTEIN PHOSPHATASE"/>
    <property type="match status" value="1"/>
</dbReference>
<feature type="region of interest" description="Disordered" evidence="2">
    <location>
        <begin position="649"/>
        <end position="677"/>
    </location>
</feature>
<dbReference type="InterPro" id="IPR016130">
    <property type="entry name" value="Tyr_Pase_AS"/>
</dbReference>
<evidence type="ECO:0000256" key="1">
    <source>
        <dbReference type="ARBA" id="ARBA00009649"/>
    </source>
</evidence>
<comment type="caution">
    <text evidence="5">The sequence shown here is derived from an EMBL/GenBank/DDBJ whole genome shotgun (WGS) entry which is preliminary data.</text>
</comment>
<dbReference type="InterPro" id="IPR003595">
    <property type="entry name" value="Tyr_Pase_cat"/>
</dbReference>
<dbReference type="GO" id="GO:0004725">
    <property type="term" value="F:protein tyrosine phosphatase activity"/>
    <property type="evidence" value="ECO:0007669"/>
    <property type="project" value="InterPro"/>
</dbReference>
<protein>
    <submittedName>
        <fullName evidence="5">Protein tyrosine phosphatase</fullName>
    </submittedName>
</protein>
<dbReference type="PROSITE" id="PS50055">
    <property type="entry name" value="TYR_PHOSPHATASE_PTP"/>
    <property type="match status" value="1"/>
</dbReference>
<dbReference type="SUPFAM" id="SSF52799">
    <property type="entry name" value="(Phosphotyrosine protein) phosphatases II"/>
    <property type="match status" value="1"/>
</dbReference>
<dbReference type="AlphaFoldDB" id="A0A163GQW5"/>
<feature type="region of interest" description="Disordered" evidence="2">
    <location>
        <begin position="176"/>
        <end position="241"/>
    </location>
</feature>
<dbReference type="STRING" id="5454.A0A163GQW5"/>
<keyword evidence="6" id="KW-1185">Reference proteome</keyword>
<reference evidence="5 6" key="1">
    <citation type="journal article" date="2016" name="Sci. Rep.">
        <title>Draft genome sequencing and secretome analysis of fungal phytopathogen Ascochyta rabiei provides insight into the necrotrophic effector repertoire.</title>
        <authorList>
            <person name="Verma S."/>
            <person name="Gazara R.K."/>
            <person name="Nizam S."/>
            <person name="Parween S."/>
            <person name="Chattopadhyay D."/>
            <person name="Verma P.K."/>
        </authorList>
    </citation>
    <scope>NUCLEOTIDE SEQUENCE [LARGE SCALE GENOMIC DNA]</scope>
    <source>
        <strain evidence="5 6">ArDII</strain>
    </source>
</reference>
<feature type="region of interest" description="Disordered" evidence="2">
    <location>
        <begin position="600"/>
        <end position="627"/>
    </location>
</feature>
<feature type="domain" description="Tyrosine specific protein phosphatases" evidence="4">
    <location>
        <begin position="495"/>
        <end position="577"/>
    </location>
</feature>
<dbReference type="SMART" id="SM00194">
    <property type="entry name" value="PTPc"/>
    <property type="match status" value="1"/>
</dbReference>
<dbReference type="InterPro" id="IPR050348">
    <property type="entry name" value="Protein-Tyr_Phosphatase"/>
</dbReference>
<feature type="domain" description="Tyrosine-protein phosphatase" evidence="3">
    <location>
        <begin position="329"/>
        <end position="586"/>
    </location>
</feature>
<dbReference type="Gene3D" id="3.90.190.10">
    <property type="entry name" value="Protein tyrosine phosphatase superfamily"/>
    <property type="match status" value="1"/>
</dbReference>
<sequence length="769" mass="84791">MAGPASCTAGGKKLGGRSLPCWDCAGRLARSHRHLHRHRHLYRHLHRHLYLHRRHHHRAVLSIHSVLIFETYTGCATTPPRHHACTPPAHRLPTDYPPTTHSLSPTVRRPPRVTSHVAEPQAVSRHCLRAARCPPPVTIASPNLVGPPPPGLQVRLETDRSAFTLHKLRALRRKARLKGGHLSTDPAATGTMSAPSSVPVSPASSKRSRSKDSTRSATHAFLHTPAESTTSTSTSTSTTTTTAALHTPAMSTHSLLPPLSVAPSSNGDHPPDNTPYPAFLGPRGAARLDSKWNDLEWAQMNRLREAVPATDAEQPSPWARCCADAYAPRNRYVNVDPYQANRVHLRVPEGVFDYINASPITLHATKSKTALRYIATQGPKADTCSHFWRMLWAENESPAVIVMVTRTHEQAREKCYPYYPSSLSEPDLRINEHDEFGDGFVHNLHLAALSHDDASRTEIREIDMTTEDGSESRKVWHLLFEGWPDFSVPEGADKAALLKMVDLSRQKNSNNSTNPRIVHCSAGIGRSGTFIALDWLIQELEEGSLDSPADDQDPILRVVETLRDQRPMMVQSKQQFVFIYDTLRERWRERWISLHPDEASRLGISPAPSDDEPALKRQKSNAEGDTEGAFAQRLDGAAESRSSSSASSFVTACSLPEDSSGGGSGSGSGSGSDSDATLRASDPLYALNNSSEEILRWSDLERQPLLGQPARQQHRLGRQARSTPDEYDFDGLFSTPCCTWVCSVIAAWFVLLAVPLYLTGGFDHTDPEV</sequence>
<organism evidence="5 6">
    <name type="scientific">Didymella rabiei</name>
    <name type="common">Chickpea ascochyta blight fungus</name>
    <name type="synonym">Mycosphaerella rabiei</name>
    <dbReference type="NCBI Taxonomy" id="5454"/>
    <lineage>
        <taxon>Eukaryota</taxon>
        <taxon>Fungi</taxon>
        <taxon>Dikarya</taxon>
        <taxon>Ascomycota</taxon>
        <taxon>Pezizomycotina</taxon>
        <taxon>Dothideomycetes</taxon>
        <taxon>Pleosporomycetidae</taxon>
        <taxon>Pleosporales</taxon>
        <taxon>Pleosporineae</taxon>
        <taxon>Didymellaceae</taxon>
        <taxon>Ascochyta</taxon>
    </lineage>
</organism>
<proteinExistence type="inferred from homology"/>
<dbReference type="Pfam" id="PF00102">
    <property type="entry name" value="Y_phosphatase"/>
    <property type="match status" value="1"/>
</dbReference>
<evidence type="ECO:0000313" key="6">
    <source>
        <dbReference type="Proteomes" id="UP000076837"/>
    </source>
</evidence>
<feature type="compositionally biased region" description="Low complexity" evidence="2">
    <location>
        <begin position="193"/>
        <end position="205"/>
    </location>
</feature>
<gene>
    <name evidence="5" type="ORF">ST47_g3869</name>
</gene>
<feature type="region of interest" description="Disordered" evidence="2">
    <location>
        <begin position="253"/>
        <end position="281"/>
    </location>
</feature>
<accession>A0A163GQW5</accession>
<feature type="compositionally biased region" description="Gly residues" evidence="2">
    <location>
        <begin position="660"/>
        <end position="670"/>
    </location>
</feature>
<evidence type="ECO:0000256" key="2">
    <source>
        <dbReference type="SAM" id="MobiDB-lite"/>
    </source>
</evidence>
<dbReference type="PROSITE" id="PS00383">
    <property type="entry name" value="TYR_PHOSPHATASE_1"/>
    <property type="match status" value="1"/>
</dbReference>
<comment type="similarity">
    <text evidence="1">Belongs to the protein-tyrosine phosphatase family. Non-receptor class subfamily.</text>
</comment>
<dbReference type="CDD" id="cd18533">
    <property type="entry name" value="PTP_fungal"/>
    <property type="match status" value="1"/>
</dbReference>
<dbReference type="PANTHER" id="PTHR19134:SF449">
    <property type="entry name" value="TYROSINE-PROTEIN PHOSPHATASE 1"/>
    <property type="match status" value="1"/>
</dbReference>
<dbReference type="InterPro" id="IPR029021">
    <property type="entry name" value="Prot-tyrosine_phosphatase-like"/>
</dbReference>
<feature type="compositionally biased region" description="Low complexity" evidence="2">
    <location>
        <begin position="254"/>
        <end position="265"/>
    </location>
</feature>
<name>A0A163GQW5_DIDRA</name>